<dbReference type="InterPro" id="IPR013216">
    <property type="entry name" value="Methyltransf_11"/>
</dbReference>
<feature type="domain" description="Methyltransferase type 11" evidence="1">
    <location>
        <begin position="59"/>
        <end position="131"/>
    </location>
</feature>
<dbReference type="AlphaFoldDB" id="A0A061RQZ9"/>
<dbReference type="EMBL" id="GBEZ01011395">
    <property type="protein sequence ID" value="JAC74388.1"/>
    <property type="molecule type" value="Transcribed_RNA"/>
</dbReference>
<dbReference type="GO" id="GO:0016435">
    <property type="term" value="F:rRNA (guanine) methyltransferase activity"/>
    <property type="evidence" value="ECO:0007669"/>
    <property type="project" value="InterPro"/>
</dbReference>
<dbReference type="InterPro" id="IPR039769">
    <property type="entry name" value="Bud23-like"/>
</dbReference>
<reference evidence="2" key="1">
    <citation type="submission" date="2014-05" db="EMBL/GenBank/DDBJ databases">
        <title>The transcriptome of the halophilic microalga Tetraselmis sp. GSL018 isolated from the Great Salt Lake, Utah.</title>
        <authorList>
            <person name="Jinkerson R.E."/>
            <person name="D'Adamo S."/>
            <person name="Posewitz M.C."/>
        </authorList>
    </citation>
    <scope>NUCLEOTIDE SEQUENCE</scope>
    <source>
        <strain evidence="2">GSL018</strain>
    </source>
</reference>
<dbReference type="PANTHER" id="PTHR12734:SF0">
    <property type="entry name" value="18S RRNA (GUANINE-N(7))-METHYLTRANSFERASE-RELATED"/>
    <property type="match status" value="1"/>
</dbReference>
<dbReference type="Gene3D" id="3.40.50.150">
    <property type="entry name" value="Vaccinia Virus protein VP39"/>
    <property type="match status" value="1"/>
</dbReference>
<gene>
    <name evidence="2" type="ORF">TSPGSL018_26098</name>
</gene>
<dbReference type="PANTHER" id="PTHR12734">
    <property type="entry name" value="METHYLTRANSFERASE-RELATED"/>
    <property type="match status" value="1"/>
</dbReference>
<name>A0A061RQZ9_9CHLO</name>
<accession>A0A061RQZ9</accession>
<feature type="non-terminal residue" evidence="2">
    <location>
        <position position="1"/>
    </location>
</feature>
<evidence type="ECO:0000259" key="1">
    <source>
        <dbReference type="Pfam" id="PF08241"/>
    </source>
</evidence>
<protein>
    <recommendedName>
        <fullName evidence="1">Methyltransferase type 11 domain-containing protein</fullName>
    </recommendedName>
</protein>
<dbReference type="SUPFAM" id="SSF53335">
    <property type="entry name" value="S-adenosyl-L-methionine-dependent methyltransferases"/>
    <property type="match status" value="1"/>
</dbReference>
<dbReference type="InterPro" id="IPR029063">
    <property type="entry name" value="SAM-dependent_MTases_sf"/>
</dbReference>
<dbReference type="GO" id="GO:0005730">
    <property type="term" value="C:nucleolus"/>
    <property type="evidence" value="ECO:0007669"/>
    <property type="project" value="TreeGrafter"/>
</dbReference>
<proteinExistence type="predicted"/>
<sequence length="133" mass="14098">KARFSQGRPEHQASAAEFYGEEESARYTSCKSTAQIQREITQRALQLLSLEEQRNTLVLDIGCGSCFSGAVLCELGVTWLGVDVSLNMLKEARSNPYLQSSAGGAAFGAVLADMGHGIPARAALFDGAISISA</sequence>
<organism evidence="2">
    <name type="scientific">Tetraselmis sp. GSL018</name>
    <dbReference type="NCBI Taxonomy" id="582737"/>
    <lineage>
        <taxon>Eukaryota</taxon>
        <taxon>Viridiplantae</taxon>
        <taxon>Chlorophyta</taxon>
        <taxon>core chlorophytes</taxon>
        <taxon>Chlorodendrophyceae</taxon>
        <taxon>Chlorodendrales</taxon>
        <taxon>Chlorodendraceae</taxon>
        <taxon>Tetraselmis</taxon>
    </lineage>
</organism>
<dbReference type="Pfam" id="PF08241">
    <property type="entry name" value="Methyltransf_11"/>
    <property type="match status" value="1"/>
</dbReference>
<dbReference type="GO" id="GO:0070476">
    <property type="term" value="P:rRNA (guanine-N7)-methylation"/>
    <property type="evidence" value="ECO:0007669"/>
    <property type="project" value="InterPro"/>
</dbReference>
<feature type="non-terminal residue" evidence="2">
    <location>
        <position position="133"/>
    </location>
</feature>
<evidence type="ECO:0000313" key="2">
    <source>
        <dbReference type="EMBL" id="JAC74388.1"/>
    </source>
</evidence>